<dbReference type="PANTHER" id="PTHR43277">
    <property type="entry name" value="ARGININE DECARBOXYLASE"/>
    <property type="match status" value="1"/>
</dbReference>
<keyword evidence="2" id="KW-0663">Pyridoxal phosphate</keyword>
<comment type="cofactor">
    <cofactor evidence="1">
        <name>pyridoxal 5'-phosphate</name>
        <dbReference type="ChEBI" id="CHEBI:597326"/>
    </cofactor>
</comment>
<dbReference type="InterPro" id="IPR052357">
    <property type="entry name" value="Orn_Lys_Arg_decarboxylase-I"/>
</dbReference>
<dbReference type="OrthoDB" id="1693853at2759"/>
<feature type="domain" description="Orn/Lys/Arg decarboxylases family 1 pyridoxal-P attachment site" evidence="3">
    <location>
        <begin position="96"/>
        <end position="197"/>
    </location>
</feature>
<evidence type="ECO:0000256" key="2">
    <source>
        <dbReference type="ARBA" id="ARBA00022898"/>
    </source>
</evidence>
<reference evidence="4" key="1">
    <citation type="journal article" date="2021" name="bioRxiv">
        <title>Whole Genome Assembly and Annotation of Northern Wild Rice, Zizania palustris L., Supports a Whole Genome Duplication in the Zizania Genus.</title>
        <authorList>
            <person name="Haas M."/>
            <person name="Kono T."/>
            <person name="Macchietto M."/>
            <person name="Millas R."/>
            <person name="McGilp L."/>
            <person name="Shao M."/>
            <person name="Duquette J."/>
            <person name="Hirsch C.N."/>
            <person name="Kimball J."/>
        </authorList>
    </citation>
    <scope>NUCLEOTIDE SEQUENCE</scope>
    <source>
        <tissue evidence="4">Fresh leaf tissue</tissue>
    </source>
</reference>
<evidence type="ECO:0000313" key="5">
    <source>
        <dbReference type="Proteomes" id="UP000729402"/>
    </source>
</evidence>
<gene>
    <name evidence="4" type="ORF">GUJ93_ZPchr0003g18021</name>
</gene>
<comment type="caution">
    <text evidence="4">The sequence shown here is derived from an EMBL/GenBank/DDBJ whole genome shotgun (WGS) entry which is preliminary data.</text>
</comment>
<proteinExistence type="predicted"/>
<dbReference type="GO" id="GO:0003824">
    <property type="term" value="F:catalytic activity"/>
    <property type="evidence" value="ECO:0007669"/>
    <property type="project" value="InterPro"/>
</dbReference>
<name>A0A8J5VX79_ZIZPA</name>
<keyword evidence="5" id="KW-1185">Reference proteome</keyword>
<accession>A0A8J5VX79</accession>
<reference evidence="4" key="2">
    <citation type="submission" date="2021-02" db="EMBL/GenBank/DDBJ databases">
        <authorList>
            <person name="Kimball J.A."/>
            <person name="Haas M.W."/>
            <person name="Macchietto M."/>
            <person name="Kono T."/>
            <person name="Duquette J."/>
            <person name="Shao M."/>
        </authorList>
    </citation>
    <scope>NUCLEOTIDE SEQUENCE</scope>
    <source>
        <tissue evidence="4">Fresh leaf tissue</tissue>
    </source>
</reference>
<dbReference type="Pfam" id="PF01276">
    <property type="entry name" value="OKR_DC_1"/>
    <property type="match status" value="1"/>
</dbReference>
<dbReference type="PANTHER" id="PTHR43277:SF4">
    <property type="entry name" value="ARGININE DECARBOXYLASE"/>
    <property type="match status" value="1"/>
</dbReference>
<dbReference type="InterPro" id="IPR000310">
    <property type="entry name" value="Orn/Lys/Arg_deCO2ase_major_dom"/>
</dbReference>
<protein>
    <recommendedName>
        <fullName evidence="3">Orn/Lys/Arg decarboxylases family 1 pyridoxal-P attachment site domain-containing protein</fullName>
    </recommendedName>
</protein>
<dbReference type="EMBL" id="JAAALK010000286">
    <property type="protein sequence ID" value="KAG8061774.1"/>
    <property type="molecule type" value="Genomic_DNA"/>
</dbReference>
<dbReference type="AlphaFoldDB" id="A0A8J5VX79"/>
<sequence>MESHFEALIKQLRYRQQIVSQVFNQSNIFESEIRINSYHTFTFHSTPLIVFEGTNHTECRITMCQCGSSWDTSITSTTNASLAESSAVAKAGTALLVQALKSTASQDVSSFHFAGHNRGKASPPSLSELIGPRIFLHDLPQLPELDDLFSLEGKILDAHKWTAELFGSFETWFLVIGSTCGIQASVMATCSPGISVLDLSSFLSDFLAVDPLRITLSASDLHLSGYETDDISAGGKVFKSLYIL</sequence>
<organism evidence="4 5">
    <name type="scientific">Zizania palustris</name>
    <name type="common">Northern wild rice</name>
    <dbReference type="NCBI Taxonomy" id="103762"/>
    <lineage>
        <taxon>Eukaryota</taxon>
        <taxon>Viridiplantae</taxon>
        <taxon>Streptophyta</taxon>
        <taxon>Embryophyta</taxon>
        <taxon>Tracheophyta</taxon>
        <taxon>Spermatophyta</taxon>
        <taxon>Magnoliopsida</taxon>
        <taxon>Liliopsida</taxon>
        <taxon>Poales</taxon>
        <taxon>Poaceae</taxon>
        <taxon>BOP clade</taxon>
        <taxon>Oryzoideae</taxon>
        <taxon>Oryzeae</taxon>
        <taxon>Zizaniinae</taxon>
        <taxon>Zizania</taxon>
    </lineage>
</organism>
<evidence type="ECO:0000259" key="3">
    <source>
        <dbReference type="Pfam" id="PF01276"/>
    </source>
</evidence>
<evidence type="ECO:0000256" key="1">
    <source>
        <dbReference type="ARBA" id="ARBA00001933"/>
    </source>
</evidence>
<dbReference type="Proteomes" id="UP000729402">
    <property type="component" value="Unassembled WGS sequence"/>
</dbReference>
<evidence type="ECO:0000313" key="4">
    <source>
        <dbReference type="EMBL" id="KAG8061774.1"/>
    </source>
</evidence>